<evidence type="ECO:0000313" key="9">
    <source>
        <dbReference type="EMBL" id="CEP27655.1"/>
    </source>
</evidence>
<dbReference type="GO" id="GO:0005524">
    <property type="term" value="F:ATP binding"/>
    <property type="evidence" value="ECO:0007669"/>
    <property type="project" value="UniProtKB-KW"/>
</dbReference>
<dbReference type="RefSeq" id="WP_013162074.1">
    <property type="nucleotide sequence ID" value="NZ_CP010341.1"/>
</dbReference>
<dbReference type="Pfam" id="PF02782">
    <property type="entry name" value="FGGY_C"/>
    <property type="match status" value="1"/>
</dbReference>
<protein>
    <submittedName>
        <fullName evidence="9">Carbohydrate kinase</fullName>
    </submittedName>
</protein>
<dbReference type="GO" id="GO:0005737">
    <property type="term" value="C:cytoplasm"/>
    <property type="evidence" value="ECO:0007669"/>
    <property type="project" value="TreeGrafter"/>
</dbReference>
<dbReference type="InterPro" id="IPR018484">
    <property type="entry name" value="FGGY_N"/>
</dbReference>
<evidence type="ECO:0000259" key="8">
    <source>
        <dbReference type="Pfam" id="PF02782"/>
    </source>
</evidence>
<dbReference type="InterPro" id="IPR005929">
    <property type="entry name" value="Ribulokinase"/>
</dbReference>
<evidence type="ECO:0000256" key="5">
    <source>
        <dbReference type="ARBA" id="ARBA00022935"/>
    </source>
</evidence>
<evidence type="ECO:0000256" key="2">
    <source>
        <dbReference type="ARBA" id="ARBA00022741"/>
    </source>
</evidence>
<keyword evidence="1" id="KW-0808">Transferase</keyword>
<evidence type="ECO:0000256" key="4">
    <source>
        <dbReference type="ARBA" id="ARBA00022840"/>
    </source>
</evidence>
<evidence type="ECO:0000256" key="1">
    <source>
        <dbReference type="ARBA" id="ARBA00022679"/>
    </source>
</evidence>
<name>A0A068VSB9_PROFF</name>
<keyword evidence="3 9" id="KW-0418">Kinase</keyword>
<dbReference type="AlphaFoldDB" id="A0A068VSB9"/>
<dbReference type="PATRIC" id="fig|66712.6.peg.2167"/>
<feature type="domain" description="Carbohydrate kinase FGGY N-terminal" evidence="7">
    <location>
        <begin position="11"/>
        <end position="259"/>
    </location>
</feature>
<dbReference type="PANTHER" id="PTHR43435">
    <property type="entry name" value="RIBULOKINASE"/>
    <property type="match status" value="1"/>
</dbReference>
<dbReference type="CDD" id="cd07781">
    <property type="entry name" value="ASKHA_NBD_FGGY_L-RBK"/>
    <property type="match status" value="1"/>
</dbReference>
<sequence>MIGNTNGSGPYVMGIDYGTESCRVAICDLRGRPIAIASTAYETTHPRPGWAEQNPEDWWKALQASTHKVLANAGIPASAIAGISYDATTLTLVAMDEKGEELRPAIMWMDVRATEQAARAADSDSVAKLYNGGGHSPAIAEWFPFKAAWLKEHEPDIYARAAHLVDAPDWVTYKLTGEWTTNINSAALRMYYNRAQGGWPTDFYETIGVGDVFEKISDRVLDLGQPVGQLGLIPAQLLGLRPGIPVAQGPADAWAGQIGLGVLSPGSMALITGSSHVLTGQTDTEIHGKGFFGGYSDGVMPGQFTVEGGQVSTGSVLKWFKDNFAADVVSAAEKVGLNPYDVLNEKARGIRPGSDGLIINEYFQGNRTPYSDSKARGIIWGLSLAHTPAHMYHAIQEAVCYGTAHNLRAMKAGGFDVERIVACGGATKSRDWMQMHADVTGVPITLTEVGDAVVLGTCMLAAVGAGLYKDLPEASENMVHEIDVIEPNQAVHDEYQFYVDKYCDTYPQLQSMIHDMVDHEAAQK</sequence>
<dbReference type="InterPro" id="IPR043129">
    <property type="entry name" value="ATPase_NBD"/>
</dbReference>
<keyword evidence="5" id="KW-0054">Arabinose catabolism</keyword>
<dbReference type="PIRSF" id="PIRSF000538">
    <property type="entry name" value="GlpK"/>
    <property type="match status" value="1"/>
</dbReference>
<evidence type="ECO:0000259" key="7">
    <source>
        <dbReference type="Pfam" id="PF00370"/>
    </source>
</evidence>
<feature type="domain" description="Carbohydrate kinase FGGY C-terminal" evidence="8">
    <location>
        <begin position="271"/>
        <end position="464"/>
    </location>
</feature>
<accession>A0A068VSB9</accession>
<evidence type="ECO:0000256" key="6">
    <source>
        <dbReference type="ARBA" id="ARBA00023277"/>
    </source>
</evidence>
<dbReference type="Gene3D" id="3.30.420.40">
    <property type="match status" value="2"/>
</dbReference>
<dbReference type="EMBL" id="LM676439">
    <property type="protein sequence ID" value="CEP27655.1"/>
    <property type="molecule type" value="Genomic_DNA"/>
</dbReference>
<organism evidence="9">
    <name type="scientific">Propionibacterium freudenreichii subsp. freudenreichii</name>
    <dbReference type="NCBI Taxonomy" id="66712"/>
    <lineage>
        <taxon>Bacteria</taxon>
        <taxon>Bacillati</taxon>
        <taxon>Actinomycetota</taxon>
        <taxon>Actinomycetes</taxon>
        <taxon>Propionibacteriales</taxon>
        <taxon>Propionibacteriaceae</taxon>
        <taxon>Propionibacterium</taxon>
    </lineage>
</organism>
<keyword evidence="2" id="KW-0547">Nucleotide-binding</keyword>
<reference evidence="9" key="1">
    <citation type="submission" date="2014-08" db="EMBL/GenBank/DDBJ databases">
        <authorList>
            <person name="Falentin Helene"/>
        </authorList>
    </citation>
    <scope>NUCLEOTIDE SEQUENCE</scope>
</reference>
<evidence type="ECO:0000256" key="3">
    <source>
        <dbReference type="ARBA" id="ARBA00022777"/>
    </source>
</evidence>
<dbReference type="InterPro" id="IPR018485">
    <property type="entry name" value="FGGY_C"/>
</dbReference>
<dbReference type="Pfam" id="PF00370">
    <property type="entry name" value="FGGY_N"/>
    <property type="match status" value="1"/>
</dbReference>
<dbReference type="KEGG" id="pfre:RM25_2120"/>
<keyword evidence="6" id="KW-0119">Carbohydrate metabolism</keyword>
<proteinExistence type="predicted"/>
<dbReference type="PANTHER" id="PTHR43435:SF4">
    <property type="entry name" value="FGGY CARBOHYDRATE KINASE DOMAIN-CONTAINING PROTEIN"/>
    <property type="match status" value="1"/>
</dbReference>
<dbReference type="GO" id="GO:0019150">
    <property type="term" value="F:D-ribulokinase activity"/>
    <property type="evidence" value="ECO:0007669"/>
    <property type="project" value="TreeGrafter"/>
</dbReference>
<dbReference type="SUPFAM" id="SSF53067">
    <property type="entry name" value="Actin-like ATPase domain"/>
    <property type="match status" value="2"/>
</dbReference>
<dbReference type="InterPro" id="IPR000577">
    <property type="entry name" value="Carb_kinase_FGGY"/>
</dbReference>
<dbReference type="GO" id="GO:0019569">
    <property type="term" value="P:L-arabinose catabolic process to D-xylulose 5-phosphate"/>
    <property type="evidence" value="ECO:0007669"/>
    <property type="project" value="InterPro"/>
</dbReference>
<keyword evidence="4" id="KW-0067">ATP-binding</keyword>
<gene>
    <name evidence="9" type="primary">araB</name>
    <name evidence="9" type="synonym">xylB ?</name>
    <name evidence="9" type="ORF">PFCIRM138_04595</name>
</gene>
<dbReference type="GO" id="GO:0008741">
    <property type="term" value="F:ribulokinase activity"/>
    <property type="evidence" value="ECO:0007669"/>
    <property type="project" value="InterPro"/>
</dbReference>